<comment type="caution">
    <text evidence="1">The sequence shown here is derived from an EMBL/GenBank/DDBJ whole genome shotgun (WGS) entry which is preliminary data.</text>
</comment>
<sequence length="324" mass="36207">MQDTEQTLPLLWNCRDRVLAWQTADMDSAPGSPYVLPASFEQETIFVEPVTAGGQRLRFLTDTGGSDWMYRAAALDLGLVAEPSVDESDDWTPTLLPPFRDEAWIPSPLEDGSILLNPSMEVQNGPFPPIGGSGLLGQQWFSRRIWEVDYRTARLVLHQTPPTDDYPVTLPLGFPERDGQRTYNFPRIQASVDGEQLDLLFDTGAHTNLTHEAMMQAGRNGRRQATSFIINTIAHRWREQHPDWPVIDHGEAGTGATMIQVPSVYLGGLHTGPVWFTQRGDSNFVEHMSQWMDKPVVGALGGNALRAFRVLLDYPAARVSLRQN</sequence>
<proteinExistence type="predicted"/>
<name>A0A852Z535_9ACTN</name>
<dbReference type="Proteomes" id="UP000579605">
    <property type="component" value="Unassembled WGS sequence"/>
</dbReference>
<evidence type="ECO:0000313" key="1">
    <source>
        <dbReference type="EMBL" id="NYH87951.1"/>
    </source>
</evidence>
<gene>
    <name evidence="1" type="ORF">F4554_000589</name>
</gene>
<dbReference type="AlphaFoldDB" id="A0A852Z535"/>
<organism evidence="1 2">
    <name type="scientific">Actinopolymorpha rutila</name>
    <dbReference type="NCBI Taxonomy" id="446787"/>
    <lineage>
        <taxon>Bacteria</taxon>
        <taxon>Bacillati</taxon>
        <taxon>Actinomycetota</taxon>
        <taxon>Actinomycetes</taxon>
        <taxon>Propionibacteriales</taxon>
        <taxon>Actinopolymorphaceae</taxon>
        <taxon>Actinopolymorpha</taxon>
    </lineage>
</organism>
<protein>
    <recommendedName>
        <fullName evidence="3">Aspartyl protease</fullName>
    </recommendedName>
</protein>
<evidence type="ECO:0000313" key="2">
    <source>
        <dbReference type="Proteomes" id="UP000579605"/>
    </source>
</evidence>
<dbReference type="EMBL" id="JACBZH010000001">
    <property type="protein sequence ID" value="NYH87951.1"/>
    <property type="molecule type" value="Genomic_DNA"/>
</dbReference>
<dbReference type="RefSeq" id="WP_179785931.1">
    <property type="nucleotide sequence ID" value="NZ_BAAARR010000015.1"/>
</dbReference>
<evidence type="ECO:0008006" key="3">
    <source>
        <dbReference type="Google" id="ProtNLM"/>
    </source>
</evidence>
<dbReference type="Gene3D" id="2.40.70.10">
    <property type="entry name" value="Acid Proteases"/>
    <property type="match status" value="1"/>
</dbReference>
<keyword evidence="2" id="KW-1185">Reference proteome</keyword>
<accession>A0A852Z535</accession>
<reference evidence="1 2" key="1">
    <citation type="submission" date="2020-07" db="EMBL/GenBank/DDBJ databases">
        <title>Sequencing the genomes of 1000 actinobacteria strains.</title>
        <authorList>
            <person name="Klenk H.-P."/>
        </authorList>
    </citation>
    <scope>NUCLEOTIDE SEQUENCE [LARGE SCALE GENOMIC DNA]</scope>
    <source>
        <strain evidence="1 2">DSM 18448</strain>
    </source>
</reference>
<dbReference type="InterPro" id="IPR021109">
    <property type="entry name" value="Peptidase_aspartic_dom_sf"/>
</dbReference>